<evidence type="ECO:0000256" key="4">
    <source>
        <dbReference type="ARBA" id="ARBA00023163"/>
    </source>
</evidence>
<dbReference type="InterPro" id="IPR039425">
    <property type="entry name" value="RNA_pol_sigma-70-like"/>
</dbReference>
<keyword evidence="2" id="KW-0805">Transcription regulation</keyword>
<dbReference type="GO" id="GO:0016987">
    <property type="term" value="F:sigma factor activity"/>
    <property type="evidence" value="ECO:0007669"/>
    <property type="project" value="UniProtKB-KW"/>
</dbReference>
<evidence type="ECO:0000256" key="3">
    <source>
        <dbReference type="ARBA" id="ARBA00023082"/>
    </source>
</evidence>
<dbReference type="PANTHER" id="PTHR43133">
    <property type="entry name" value="RNA POLYMERASE ECF-TYPE SIGMA FACTO"/>
    <property type="match status" value="1"/>
</dbReference>
<reference evidence="7 8" key="1">
    <citation type="submission" date="2019-04" db="EMBL/GenBank/DDBJ databases">
        <title>Lewinella litorea sp. nov., isolated from a marine sand.</title>
        <authorList>
            <person name="Yoon J.-H."/>
        </authorList>
    </citation>
    <scope>NUCLEOTIDE SEQUENCE [LARGE SCALE GENOMIC DNA]</scope>
    <source>
        <strain evidence="7 8">HSMS-39</strain>
    </source>
</reference>
<evidence type="ECO:0000259" key="6">
    <source>
        <dbReference type="Pfam" id="PF08281"/>
    </source>
</evidence>
<name>A0A4S4NRV1_9BACT</name>
<proteinExistence type="inferred from homology"/>
<protein>
    <submittedName>
        <fullName evidence="7">RNA polymerase sigma factor</fullName>
    </submittedName>
</protein>
<dbReference type="InterPro" id="IPR007627">
    <property type="entry name" value="RNA_pol_sigma70_r2"/>
</dbReference>
<dbReference type="AlphaFoldDB" id="A0A4S4NRV1"/>
<comment type="similarity">
    <text evidence="1">Belongs to the sigma-70 factor family. ECF subfamily.</text>
</comment>
<evidence type="ECO:0000313" key="8">
    <source>
        <dbReference type="Proteomes" id="UP000308528"/>
    </source>
</evidence>
<dbReference type="RefSeq" id="WP_136456951.1">
    <property type="nucleotide sequence ID" value="NZ_SRSF01000001.1"/>
</dbReference>
<sequence>MDYSICLENDEERFVAALLRGDREAQRVLYETHYSALMSICQRYTGTEDEAMDLLHESFIKIFGKIGRYESGTALLAWMRRITVNTAIDHYRRSVRRRTEDIERAYQVSSDLPDVISQCSAKEILVAVQQLPPTYRTIFNLYVIEGHSHKEIAERLNITDSTSRSNLVKARSKLQKALTAPGR</sequence>
<dbReference type="SUPFAM" id="SSF88659">
    <property type="entry name" value="Sigma3 and sigma4 domains of RNA polymerase sigma factors"/>
    <property type="match status" value="1"/>
</dbReference>
<keyword evidence="4" id="KW-0804">Transcription</keyword>
<comment type="caution">
    <text evidence="7">The sequence shown here is derived from an EMBL/GenBank/DDBJ whole genome shotgun (WGS) entry which is preliminary data.</text>
</comment>
<dbReference type="PANTHER" id="PTHR43133:SF46">
    <property type="entry name" value="RNA POLYMERASE SIGMA-70 FACTOR ECF SUBFAMILY"/>
    <property type="match status" value="1"/>
</dbReference>
<accession>A0A4S4NRV1</accession>
<dbReference type="Gene3D" id="1.10.10.10">
    <property type="entry name" value="Winged helix-like DNA-binding domain superfamily/Winged helix DNA-binding domain"/>
    <property type="match status" value="1"/>
</dbReference>
<dbReference type="CDD" id="cd06171">
    <property type="entry name" value="Sigma70_r4"/>
    <property type="match status" value="1"/>
</dbReference>
<evidence type="ECO:0000256" key="2">
    <source>
        <dbReference type="ARBA" id="ARBA00023015"/>
    </source>
</evidence>
<dbReference type="InterPro" id="IPR036388">
    <property type="entry name" value="WH-like_DNA-bd_sf"/>
</dbReference>
<dbReference type="InterPro" id="IPR013325">
    <property type="entry name" value="RNA_pol_sigma_r2"/>
</dbReference>
<dbReference type="OrthoDB" id="941544at2"/>
<dbReference type="SUPFAM" id="SSF88946">
    <property type="entry name" value="Sigma2 domain of RNA polymerase sigma factors"/>
    <property type="match status" value="1"/>
</dbReference>
<dbReference type="GO" id="GO:0003677">
    <property type="term" value="F:DNA binding"/>
    <property type="evidence" value="ECO:0007669"/>
    <property type="project" value="InterPro"/>
</dbReference>
<gene>
    <name evidence="7" type="ORF">E4021_05050</name>
</gene>
<dbReference type="Pfam" id="PF04542">
    <property type="entry name" value="Sigma70_r2"/>
    <property type="match status" value="1"/>
</dbReference>
<keyword evidence="3" id="KW-0731">Sigma factor</keyword>
<dbReference type="InterPro" id="IPR013324">
    <property type="entry name" value="RNA_pol_sigma_r3/r4-like"/>
</dbReference>
<feature type="domain" description="RNA polymerase sigma factor 70 region 4 type 2" evidence="6">
    <location>
        <begin position="123"/>
        <end position="174"/>
    </location>
</feature>
<evidence type="ECO:0000313" key="7">
    <source>
        <dbReference type="EMBL" id="THH41955.1"/>
    </source>
</evidence>
<dbReference type="Pfam" id="PF08281">
    <property type="entry name" value="Sigma70_r4_2"/>
    <property type="match status" value="1"/>
</dbReference>
<dbReference type="GO" id="GO:0006352">
    <property type="term" value="P:DNA-templated transcription initiation"/>
    <property type="evidence" value="ECO:0007669"/>
    <property type="project" value="InterPro"/>
</dbReference>
<dbReference type="Proteomes" id="UP000308528">
    <property type="component" value="Unassembled WGS sequence"/>
</dbReference>
<feature type="domain" description="RNA polymerase sigma-70 region 2" evidence="5">
    <location>
        <begin position="29"/>
        <end position="96"/>
    </location>
</feature>
<dbReference type="InterPro" id="IPR013249">
    <property type="entry name" value="RNA_pol_sigma70_r4_t2"/>
</dbReference>
<organism evidence="7 8">
    <name type="scientific">Neolewinella litorea</name>
    <dbReference type="NCBI Taxonomy" id="2562452"/>
    <lineage>
        <taxon>Bacteria</taxon>
        <taxon>Pseudomonadati</taxon>
        <taxon>Bacteroidota</taxon>
        <taxon>Saprospiria</taxon>
        <taxon>Saprospirales</taxon>
        <taxon>Lewinellaceae</taxon>
        <taxon>Neolewinella</taxon>
    </lineage>
</organism>
<dbReference type="NCBIfam" id="TIGR02937">
    <property type="entry name" value="sigma70-ECF"/>
    <property type="match status" value="1"/>
</dbReference>
<dbReference type="InterPro" id="IPR014284">
    <property type="entry name" value="RNA_pol_sigma-70_dom"/>
</dbReference>
<dbReference type="EMBL" id="SRSF01000001">
    <property type="protein sequence ID" value="THH41955.1"/>
    <property type="molecule type" value="Genomic_DNA"/>
</dbReference>
<dbReference type="Gene3D" id="1.10.1740.10">
    <property type="match status" value="1"/>
</dbReference>
<keyword evidence="8" id="KW-1185">Reference proteome</keyword>
<evidence type="ECO:0000256" key="1">
    <source>
        <dbReference type="ARBA" id="ARBA00010641"/>
    </source>
</evidence>
<evidence type="ECO:0000259" key="5">
    <source>
        <dbReference type="Pfam" id="PF04542"/>
    </source>
</evidence>